<comment type="caution">
    <text evidence="10">The sequence shown here is derived from an EMBL/GenBank/DDBJ whole genome shotgun (WGS) entry which is preliminary data.</text>
</comment>
<dbReference type="EMBL" id="NVUK01000010">
    <property type="protein sequence ID" value="PCI77964.1"/>
    <property type="molecule type" value="Genomic_DNA"/>
</dbReference>
<dbReference type="SUPFAM" id="SSF53756">
    <property type="entry name" value="UDP-Glycosyltransferase/glycogen phosphorylase"/>
    <property type="match status" value="1"/>
</dbReference>
<proteinExistence type="inferred from homology"/>
<dbReference type="GO" id="GO:0005978">
    <property type="term" value="P:glycogen biosynthetic process"/>
    <property type="evidence" value="ECO:0007669"/>
    <property type="project" value="UniProtKB-UniRule"/>
</dbReference>
<accession>A0A2A4X637</accession>
<dbReference type="AlphaFoldDB" id="A0A2A4X637"/>
<evidence type="ECO:0000256" key="6">
    <source>
        <dbReference type="ARBA" id="ARBA00023056"/>
    </source>
</evidence>
<dbReference type="Pfam" id="PF08323">
    <property type="entry name" value="Glyco_transf_5"/>
    <property type="match status" value="1"/>
</dbReference>
<dbReference type="PANTHER" id="PTHR46083:SF1">
    <property type="entry name" value="GLYCOGEN SYNTHASE 2-RELATED"/>
    <property type="match status" value="1"/>
</dbReference>
<evidence type="ECO:0000256" key="2">
    <source>
        <dbReference type="ARBA" id="ARBA00002764"/>
    </source>
</evidence>
<evidence type="ECO:0000259" key="9">
    <source>
        <dbReference type="Pfam" id="PF08323"/>
    </source>
</evidence>
<sequence>MRILQVATEIAGIAKVGGIGDYILGLCLELNRESTAADLHIALPLYKSMDKEFLSTSTFEKIPITSSYNLIPTHNVIWKTQYKGITLHLFKMQNPDNFFERDNIYGYKDDSLRFLNFSILVLQYLKQEKLSFDIVHLHDWLTGFIAPLYKEKYRHLGVEIKALITTIHNAGYQGSFAKNQLQNFGLCTQMFDASNQLQDPKKSTHFNILKGALHYSDALTTVSKSYNKEIQSTFGFGLQSYFEKFQDKINPILNGIDTTYWHLENDPLLHKKTGRIKDIQNLKTFKQECKELLLKKLHIPITSHRPVFCIVTRLVEQKGPELIAKAMDYLAEKEACFILLGSAQDASTQRLFESLKKKHAVNPYISLNFGFDEALAHSIFAGADFTLIPSIFEPCGLTQMIALRYGTLPLVHHIGGLKDTIDEDKNGFAFKNPTPADLTHCIDQALLSFTNKKESLDTMIWNGFNHDWSWKKSAKEHLTLYKKLTTSLKV</sequence>
<feature type="domain" description="Glycosyl transferase family 1" evidence="8">
    <location>
        <begin position="303"/>
        <end position="448"/>
    </location>
</feature>
<comment type="pathway">
    <text evidence="7">Glycan biosynthesis; glycogen biosynthesis.</text>
</comment>
<name>A0A2A4X637_UNCAE</name>
<dbReference type="UniPathway" id="UPA00164"/>
<gene>
    <name evidence="7" type="primary">glgA</name>
    <name evidence="10" type="ORF">COB21_02045</name>
</gene>
<dbReference type="NCBIfam" id="TIGR02095">
    <property type="entry name" value="glgA"/>
    <property type="match status" value="1"/>
</dbReference>
<dbReference type="EC" id="2.4.1.21" evidence="7"/>
<evidence type="ECO:0000256" key="3">
    <source>
        <dbReference type="ARBA" id="ARBA00010281"/>
    </source>
</evidence>
<evidence type="ECO:0000259" key="8">
    <source>
        <dbReference type="Pfam" id="PF00534"/>
    </source>
</evidence>
<dbReference type="Proteomes" id="UP000218775">
    <property type="component" value="Unassembled WGS sequence"/>
</dbReference>
<evidence type="ECO:0000313" key="10">
    <source>
        <dbReference type="EMBL" id="PCI77964.1"/>
    </source>
</evidence>
<evidence type="ECO:0000313" key="11">
    <source>
        <dbReference type="Proteomes" id="UP000218775"/>
    </source>
</evidence>
<keyword evidence="4 7" id="KW-0328">Glycosyltransferase</keyword>
<evidence type="ECO:0000256" key="5">
    <source>
        <dbReference type="ARBA" id="ARBA00022679"/>
    </source>
</evidence>
<dbReference type="PANTHER" id="PTHR46083">
    <property type="match status" value="1"/>
</dbReference>
<dbReference type="Pfam" id="PF00534">
    <property type="entry name" value="Glycos_transf_1"/>
    <property type="match status" value="1"/>
</dbReference>
<organism evidence="10 11">
    <name type="scientific">Aerophobetes bacterium</name>
    <dbReference type="NCBI Taxonomy" id="2030807"/>
    <lineage>
        <taxon>Bacteria</taxon>
        <taxon>Candidatus Aerophobota</taxon>
    </lineage>
</organism>
<comment type="function">
    <text evidence="2 7">Synthesizes alpha-1,4-glucan chains using ADP-glucose.</text>
</comment>
<comment type="similarity">
    <text evidence="3 7">Belongs to the glycosyltransferase 1 family. Bacterial/plant glycogen synthase subfamily.</text>
</comment>
<dbReference type="Gene3D" id="3.40.50.2000">
    <property type="entry name" value="Glycogen Phosphorylase B"/>
    <property type="match status" value="2"/>
</dbReference>
<feature type="domain" description="Starch synthase catalytic" evidence="9">
    <location>
        <begin position="2"/>
        <end position="242"/>
    </location>
</feature>
<protein>
    <recommendedName>
        <fullName evidence="7">Glycogen synthase</fullName>
        <ecNumber evidence="7">2.4.1.21</ecNumber>
    </recommendedName>
    <alternativeName>
        <fullName evidence="7">Starch [bacterial glycogen] synthase</fullName>
    </alternativeName>
</protein>
<keyword evidence="6 7" id="KW-0320">Glycogen biosynthesis</keyword>
<dbReference type="InterPro" id="IPR011835">
    <property type="entry name" value="GS/SS"/>
</dbReference>
<keyword evidence="5 7" id="KW-0808">Transferase</keyword>
<evidence type="ECO:0000256" key="7">
    <source>
        <dbReference type="HAMAP-Rule" id="MF_00484"/>
    </source>
</evidence>
<dbReference type="GO" id="GO:0009011">
    <property type="term" value="F:alpha-1,4-glucan glucosyltransferase (ADP-glucose donor) activity"/>
    <property type="evidence" value="ECO:0007669"/>
    <property type="project" value="UniProtKB-UniRule"/>
</dbReference>
<dbReference type="GO" id="GO:0004373">
    <property type="term" value="F:alpha-1,4-glucan glucosyltransferase (UDP-glucose donor) activity"/>
    <property type="evidence" value="ECO:0007669"/>
    <property type="project" value="InterPro"/>
</dbReference>
<evidence type="ECO:0000256" key="4">
    <source>
        <dbReference type="ARBA" id="ARBA00022676"/>
    </source>
</evidence>
<feature type="binding site" evidence="7">
    <location>
        <position position="15"/>
    </location>
    <ligand>
        <name>ADP-alpha-D-glucose</name>
        <dbReference type="ChEBI" id="CHEBI:57498"/>
    </ligand>
</feature>
<dbReference type="InterPro" id="IPR013534">
    <property type="entry name" value="Starch_synth_cat_dom"/>
</dbReference>
<comment type="catalytic activity">
    <reaction evidence="1 7">
        <text>[(1-&gt;4)-alpha-D-glucosyl](n) + ADP-alpha-D-glucose = [(1-&gt;4)-alpha-D-glucosyl](n+1) + ADP + H(+)</text>
        <dbReference type="Rhea" id="RHEA:18189"/>
        <dbReference type="Rhea" id="RHEA-COMP:9584"/>
        <dbReference type="Rhea" id="RHEA-COMP:9587"/>
        <dbReference type="ChEBI" id="CHEBI:15378"/>
        <dbReference type="ChEBI" id="CHEBI:15444"/>
        <dbReference type="ChEBI" id="CHEBI:57498"/>
        <dbReference type="ChEBI" id="CHEBI:456216"/>
        <dbReference type="EC" id="2.4.1.21"/>
    </reaction>
</comment>
<evidence type="ECO:0000256" key="1">
    <source>
        <dbReference type="ARBA" id="ARBA00001478"/>
    </source>
</evidence>
<dbReference type="InterPro" id="IPR001296">
    <property type="entry name" value="Glyco_trans_1"/>
</dbReference>
<dbReference type="CDD" id="cd03791">
    <property type="entry name" value="GT5_Glycogen_synthase_DULL1-like"/>
    <property type="match status" value="1"/>
</dbReference>
<reference evidence="11" key="1">
    <citation type="submission" date="2017-08" db="EMBL/GenBank/DDBJ databases">
        <title>A dynamic microbial community with high functional redundancy inhabits the cold, oxic subseafloor aquifer.</title>
        <authorList>
            <person name="Tully B.J."/>
            <person name="Wheat C.G."/>
            <person name="Glazer B.T."/>
            <person name="Huber J.A."/>
        </authorList>
    </citation>
    <scope>NUCLEOTIDE SEQUENCE [LARGE SCALE GENOMIC DNA]</scope>
</reference>
<dbReference type="HAMAP" id="MF_00484">
    <property type="entry name" value="Glycogen_synth"/>
    <property type="match status" value="1"/>
</dbReference>